<reference evidence="2" key="5">
    <citation type="journal article" date="2002" name="Nature">
        <title>Analysis of the mouse transcriptome based on functional annotation of 60,770 full-length cDNAs.</title>
        <authorList>
            <consortium name="The FANTOM Consortium and the RIKEN Genome Exploration Research Group Phase I and II Team"/>
        </authorList>
    </citation>
    <scope>NUCLEOTIDE SEQUENCE</scope>
    <source>
        <strain evidence="2">C57BL/6J</strain>
        <tissue evidence="2">Head</tissue>
    </source>
</reference>
<evidence type="ECO:0000313" key="3">
    <source>
        <dbReference type="MGI" id="MGI:3704500"/>
    </source>
</evidence>
<feature type="chain" id="PRO_5010846938" evidence="1">
    <location>
        <begin position="23"/>
        <end position="128"/>
    </location>
</feature>
<reference evidence="2" key="2">
    <citation type="journal article" date="2000" name="Genome Res.">
        <title>Normalization and subtraction of cap-trapper-selected cDNAs to prepare full-length cDNA libraries for rapid discovery of new genes.</title>
        <authorList>
            <person name="Carninci P."/>
            <person name="Shibata Y."/>
            <person name="Hayatsu N."/>
            <person name="Sugahara Y."/>
            <person name="Shibata K."/>
            <person name="Itoh M."/>
            <person name="Konno H."/>
            <person name="Okazaki Y."/>
            <person name="Muramatsu M."/>
            <person name="Hayashizaki Y."/>
        </authorList>
    </citation>
    <scope>NUCLEOTIDE SEQUENCE</scope>
    <source>
        <strain evidence="2">C57BL/6J</strain>
        <tissue evidence="2">Head</tissue>
    </source>
</reference>
<gene>
    <name evidence="3" type="primary">D930027P08Rik</name>
    <name evidence="3" type="synonym">Pdcd11</name>
</gene>
<proteinExistence type="evidence at transcript level"/>
<reference evidence="2" key="3">
    <citation type="journal article" date="2000" name="Genome Res.">
        <title>RIKEN integrated sequence analysis (RISA) system--384-format sequencing pipeline with 384 multicapillary sequencer.</title>
        <authorList>
            <person name="Shibata K."/>
            <person name="Itoh M."/>
            <person name="Aizawa K."/>
            <person name="Nagaoka S."/>
            <person name="Sasaki N."/>
            <person name="Carninci P."/>
            <person name="Konno H."/>
            <person name="Akiyama J."/>
            <person name="Nishi K."/>
            <person name="Kitsunai T."/>
            <person name="Tashiro H."/>
            <person name="Itoh M."/>
            <person name="Sumi N."/>
            <person name="Ishii Y."/>
            <person name="Nakamura S."/>
            <person name="Hazama M."/>
            <person name="Nishine T."/>
            <person name="Harada A."/>
            <person name="Yamamoto R."/>
            <person name="Matsumoto H."/>
            <person name="Sakaguchi S."/>
            <person name="Ikegami T."/>
            <person name="Kashiwagi K."/>
            <person name="Fujiwake S."/>
            <person name="Inoue K."/>
            <person name="Togawa Y."/>
            <person name="Izawa M."/>
            <person name="Ohara E."/>
            <person name="Watahiki M."/>
            <person name="Yoneda Y."/>
            <person name="Ishikawa T."/>
            <person name="Ozawa K."/>
            <person name="Tanaka T."/>
            <person name="Matsuura S."/>
            <person name="Kawai J."/>
            <person name="Okazaki Y."/>
            <person name="Muramatsu M."/>
            <person name="Inoue Y."/>
            <person name="Kira A."/>
            <person name="Hayashizaki Y."/>
        </authorList>
    </citation>
    <scope>NUCLEOTIDE SEQUENCE</scope>
    <source>
        <strain evidence="2">C57BL/6J</strain>
        <tissue evidence="2">Head</tissue>
    </source>
</reference>
<dbReference type="AGR" id="MGI:3704500"/>
<keyword evidence="1" id="KW-0732">Signal</keyword>
<accession>Q8C3B4</accession>
<reference evidence="2" key="7">
    <citation type="journal article" date="2005" name="Science">
        <title>The Transcriptional Landscape of the Mammalian Genome.</title>
        <authorList>
            <consortium name="The FANTOM Consortium"/>
            <consortium name="Riken Genome Exploration Research Group and Genome Science Group (Genome Network Project Core Group)"/>
        </authorList>
    </citation>
    <scope>NUCLEOTIDE SEQUENCE</scope>
    <source>
        <strain evidence="2">C57BL/6J</strain>
        <tissue evidence="2">Head</tissue>
    </source>
</reference>
<organism evidence="2">
    <name type="scientific">Mus musculus</name>
    <name type="common">Mouse</name>
    <dbReference type="NCBI Taxonomy" id="10090"/>
    <lineage>
        <taxon>Eukaryota</taxon>
        <taxon>Metazoa</taxon>
        <taxon>Chordata</taxon>
        <taxon>Craniata</taxon>
        <taxon>Vertebrata</taxon>
        <taxon>Euteleostomi</taxon>
        <taxon>Mammalia</taxon>
        <taxon>Eutheria</taxon>
        <taxon>Euarchontoglires</taxon>
        <taxon>Glires</taxon>
        <taxon>Rodentia</taxon>
        <taxon>Myomorpha</taxon>
        <taxon>Muroidea</taxon>
        <taxon>Muridae</taxon>
        <taxon>Murinae</taxon>
        <taxon>Mus</taxon>
        <taxon>Mus</taxon>
    </lineage>
</organism>
<reference evidence="2" key="6">
    <citation type="submission" date="2002-04" db="EMBL/GenBank/DDBJ databases">
        <authorList>
            <person name="Adachi J."/>
            <person name="Aizawa K."/>
            <person name="Akimura T."/>
            <person name="Arakawa T."/>
            <person name="Bono H."/>
            <person name="Carninci P."/>
            <person name="Fukuda S."/>
            <person name="Furuno M."/>
            <person name="Hanagaki T."/>
            <person name="Hara A."/>
            <person name="Hashizume W."/>
            <person name="Hayashida K."/>
            <person name="Hayatsu N."/>
            <person name="Hiramoto K."/>
            <person name="Hiraoka T."/>
            <person name="Hirozane T."/>
            <person name="Hori F."/>
            <person name="Imotani K."/>
            <person name="Ishii Y."/>
            <person name="Itoh M."/>
            <person name="Kagawa I."/>
            <person name="Kasukawa T."/>
            <person name="Katoh H."/>
            <person name="Kawai J."/>
            <person name="Kojima Y."/>
            <person name="Kondo S."/>
            <person name="Konno H."/>
            <person name="Kouda M."/>
            <person name="Koya S."/>
            <person name="Kurihara C."/>
            <person name="Matsuyama T."/>
            <person name="Miyazaki A."/>
            <person name="Murata M."/>
            <person name="Nakamura M."/>
            <person name="Nishi K."/>
            <person name="Nomura K."/>
            <person name="Numazaki R."/>
            <person name="Ohno M."/>
            <person name="Ohsato N."/>
            <person name="Okazaki Y."/>
            <person name="Saito R."/>
            <person name="Saitoh H."/>
            <person name="Sakai C."/>
            <person name="Sakai K."/>
            <person name="Sakazume N."/>
            <person name="Sano H."/>
            <person name="Sasaki D."/>
            <person name="Shibata K."/>
            <person name="Shinagawa A."/>
            <person name="Shiraki T."/>
            <person name="Sogabe Y."/>
            <person name="Tagami M."/>
            <person name="Tagawa A."/>
            <person name="Takahashi F."/>
            <person name="Takaku-Akahira S."/>
            <person name="Takeda Y."/>
            <person name="Tanaka T."/>
            <person name="Tomaru A."/>
            <person name="Toya T."/>
            <person name="Yasunishi A."/>
            <person name="Muramatsu M."/>
            <person name="Hayashizaki Y."/>
        </authorList>
    </citation>
    <scope>NUCLEOTIDE SEQUENCE</scope>
    <source>
        <strain evidence="2">C57BL/6J</strain>
        <tissue evidence="2">Head</tissue>
    </source>
</reference>
<evidence type="ECO:0000256" key="1">
    <source>
        <dbReference type="SAM" id="SignalP"/>
    </source>
</evidence>
<evidence type="ECO:0000313" key="2">
    <source>
        <dbReference type="EMBL" id="BAC39666.1"/>
    </source>
</evidence>
<dbReference type="AlphaFoldDB" id="Q8C3B4"/>
<dbReference type="MGI" id="MGI:3704500">
    <property type="gene designation" value="D930027P08Rik"/>
</dbReference>
<sequence length="128" mass="13997">MWAWNLTPYLVFLGLGVDVSQMQENLERLVVLHSSLEDLSQGLLRAVHVFQVQQGHPHVQLLLLLSEGVGRTRVHQLCAGCPRTISFSQATTVSSRPLVSTETESVPCGFPEGEPVFPCLPLPSLGLP</sequence>
<reference evidence="2" key="4">
    <citation type="journal article" date="2001" name="Nature">
        <title>Functional annotation of a full-length mouse cDNA collection.</title>
        <authorList>
            <consortium name="The RIKEN Genome Exploration Research Group Phase II Team and the FANTOM Consortium"/>
        </authorList>
    </citation>
    <scope>NUCLEOTIDE SEQUENCE</scope>
    <source>
        <strain evidence="2">C57BL/6J</strain>
        <tissue evidence="2">Head</tissue>
    </source>
</reference>
<name>Q8C3B4_MOUSE</name>
<reference evidence="2" key="1">
    <citation type="journal article" date="1999" name="Methods Enzymol.">
        <title>High-efficiency full-length cDNA cloning.</title>
        <authorList>
            <person name="Carninci P."/>
            <person name="Hayashizaki Y."/>
        </authorList>
    </citation>
    <scope>NUCLEOTIDE SEQUENCE</scope>
    <source>
        <strain evidence="2">C57BL/6J</strain>
        <tissue evidence="2">Head</tissue>
    </source>
</reference>
<feature type="signal peptide" evidence="1">
    <location>
        <begin position="1"/>
        <end position="22"/>
    </location>
</feature>
<dbReference type="EMBL" id="AK086428">
    <property type="protein sequence ID" value="BAC39666.1"/>
    <property type="molecule type" value="mRNA"/>
</dbReference>
<reference evidence="2" key="8">
    <citation type="journal article" date="2005" name="Science">
        <title>Antisense Transcription in the Mammalian Transcriptome.</title>
        <authorList>
            <consortium name="RIKEN Genome Exploration Research Group and Genome Science Group (Genome Network Project Core Group) and the FANTOM Consortium"/>
        </authorList>
    </citation>
    <scope>NUCLEOTIDE SEQUENCE</scope>
    <source>
        <strain evidence="2">C57BL/6J</strain>
        <tissue evidence="2">Head</tissue>
    </source>
</reference>
<protein>
    <submittedName>
        <fullName evidence="2">Uncharacterized protein</fullName>
    </submittedName>
</protein>